<comment type="caution">
    <text evidence="1">The sequence shown here is derived from an EMBL/GenBank/DDBJ whole genome shotgun (WGS) entry which is preliminary data.</text>
</comment>
<gene>
    <name evidence="1" type="ORF">F7D20_06730</name>
</gene>
<proteinExistence type="predicted"/>
<dbReference type="EMBL" id="VZAD01000057">
    <property type="protein sequence ID" value="MQP11660.1"/>
    <property type="molecule type" value="Genomic_DNA"/>
</dbReference>
<reference evidence="1 2" key="1">
    <citation type="submission" date="2019-09" db="EMBL/GenBank/DDBJ databases">
        <title>Distinct polysaccharide growth profiles of human intestinal Prevotella copri isolates.</title>
        <authorList>
            <person name="Fehlner-Peach H."/>
            <person name="Magnabosco C."/>
            <person name="Raghavan V."/>
            <person name="Scher J.U."/>
            <person name="Tett A."/>
            <person name="Cox L.M."/>
            <person name="Gottsegen C."/>
            <person name="Watters A."/>
            <person name="Wiltshire- Gordon J.D."/>
            <person name="Segata N."/>
            <person name="Bonneau R."/>
            <person name="Littman D.R."/>
        </authorList>
    </citation>
    <scope>NUCLEOTIDE SEQUENCE [LARGE SCALE GENOMIC DNA]</scope>
    <source>
        <strain evidence="2">iAQ1173</strain>
    </source>
</reference>
<keyword evidence="2" id="KW-1185">Reference proteome</keyword>
<accession>A0A6A7WB27</accession>
<evidence type="ECO:0000313" key="2">
    <source>
        <dbReference type="Proteomes" id="UP000384372"/>
    </source>
</evidence>
<dbReference type="AlphaFoldDB" id="A0A6A7WB27"/>
<dbReference type="Proteomes" id="UP000384372">
    <property type="component" value="Unassembled WGS sequence"/>
</dbReference>
<sequence>MVEDLAVKHMALTSLTSLNSLTSELAKLEYNIEAAFIFRGFSIQKVYALVTTIYKWLDAAKK</sequence>
<dbReference type="RefSeq" id="WP_158463361.1">
    <property type="nucleotide sequence ID" value="NZ_VZAD01000057.1"/>
</dbReference>
<organism evidence="1 2">
    <name type="scientific">Segatella copri</name>
    <dbReference type="NCBI Taxonomy" id="165179"/>
    <lineage>
        <taxon>Bacteria</taxon>
        <taxon>Pseudomonadati</taxon>
        <taxon>Bacteroidota</taxon>
        <taxon>Bacteroidia</taxon>
        <taxon>Bacteroidales</taxon>
        <taxon>Prevotellaceae</taxon>
        <taxon>Segatella</taxon>
    </lineage>
</organism>
<protein>
    <submittedName>
        <fullName evidence="1">Uncharacterized protein</fullName>
    </submittedName>
</protein>
<evidence type="ECO:0000313" key="1">
    <source>
        <dbReference type="EMBL" id="MQP11660.1"/>
    </source>
</evidence>
<name>A0A6A7WB27_9BACT</name>